<dbReference type="Proteomes" id="UP000001876">
    <property type="component" value="Unassembled WGS sequence"/>
</dbReference>
<gene>
    <name evidence="1" type="ORF">MICPUCDRAFT_59133</name>
</gene>
<dbReference type="RefSeq" id="XP_003059639.1">
    <property type="nucleotide sequence ID" value="XM_003059593.1"/>
</dbReference>
<evidence type="ECO:0000313" key="2">
    <source>
        <dbReference type="Proteomes" id="UP000001876"/>
    </source>
</evidence>
<proteinExistence type="predicted"/>
<protein>
    <submittedName>
        <fullName evidence="1">Predicted protein</fullName>
    </submittedName>
</protein>
<reference evidence="1 2" key="1">
    <citation type="journal article" date="2009" name="Science">
        <title>Green evolution and dynamic adaptations revealed by genomes of the marine picoeukaryotes Micromonas.</title>
        <authorList>
            <person name="Worden A.Z."/>
            <person name="Lee J.H."/>
            <person name="Mock T."/>
            <person name="Rouze P."/>
            <person name="Simmons M.P."/>
            <person name="Aerts A.L."/>
            <person name="Allen A.E."/>
            <person name="Cuvelier M.L."/>
            <person name="Derelle E."/>
            <person name="Everett M.V."/>
            <person name="Foulon E."/>
            <person name="Grimwood J."/>
            <person name="Gundlach H."/>
            <person name="Henrissat B."/>
            <person name="Napoli C."/>
            <person name="McDonald S.M."/>
            <person name="Parker M.S."/>
            <person name="Rombauts S."/>
            <person name="Salamov A."/>
            <person name="Von Dassow P."/>
            <person name="Badger J.H."/>
            <person name="Coutinho P.M."/>
            <person name="Demir E."/>
            <person name="Dubchak I."/>
            <person name="Gentemann C."/>
            <person name="Eikrem W."/>
            <person name="Gready J.E."/>
            <person name="John U."/>
            <person name="Lanier W."/>
            <person name="Lindquist E.A."/>
            <person name="Lucas S."/>
            <person name="Mayer K.F."/>
            <person name="Moreau H."/>
            <person name="Not F."/>
            <person name="Otillar R."/>
            <person name="Panaud O."/>
            <person name="Pangilinan J."/>
            <person name="Paulsen I."/>
            <person name="Piegu B."/>
            <person name="Poliakov A."/>
            <person name="Robbens S."/>
            <person name="Schmutz J."/>
            <person name="Toulza E."/>
            <person name="Wyss T."/>
            <person name="Zelensky A."/>
            <person name="Zhou K."/>
            <person name="Armbrust E.V."/>
            <person name="Bhattacharya D."/>
            <person name="Goodenough U.W."/>
            <person name="Van de Peer Y."/>
            <person name="Grigoriev I.V."/>
        </authorList>
    </citation>
    <scope>NUCLEOTIDE SEQUENCE [LARGE SCALE GENOMIC DNA]</scope>
    <source>
        <strain evidence="1 2">CCMP1545</strain>
    </source>
</reference>
<accession>C1MVB7</accession>
<dbReference type="AlphaFoldDB" id="C1MVB7"/>
<name>C1MVB7_MICPC</name>
<organism evidence="2">
    <name type="scientific">Micromonas pusilla (strain CCMP1545)</name>
    <name type="common">Picoplanktonic green alga</name>
    <dbReference type="NCBI Taxonomy" id="564608"/>
    <lineage>
        <taxon>Eukaryota</taxon>
        <taxon>Viridiplantae</taxon>
        <taxon>Chlorophyta</taxon>
        <taxon>Mamiellophyceae</taxon>
        <taxon>Mamiellales</taxon>
        <taxon>Mamiellaceae</taxon>
        <taxon>Micromonas</taxon>
    </lineage>
</organism>
<evidence type="ECO:0000313" key="1">
    <source>
        <dbReference type="EMBL" id="EEH56771.1"/>
    </source>
</evidence>
<sequence length="139" mass="14713">MSSLLAPTARPSFLALRPARASNISRARVVACRASRVDVENDDASRSRSIMGRRASLASIALASSIALAPPLAPIARAASDPAALTDYVTDTKDMIARQRSLLRVGDGDLDAYVAKADAYFAGYKARLYTGSHTTASAW</sequence>
<dbReference type="GeneID" id="9685079"/>
<dbReference type="EMBL" id="GG663740">
    <property type="protein sequence ID" value="EEH56771.1"/>
    <property type="molecule type" value="Genomic_DNA"/>
</dbReference>
<dbReference type="KEGG" id="mpp:MICPUCDRAFT_59133"/>
<keyword evidence="2" id="KW-1185">Reference proteome</keyword>